<dbReference type="GO" id="GO:0008930">
    <property type="term" value="F:methylthioadenosine nucleosidase activity"/>
    <property type="evidence" value="ECO:0007669"/>
    <property type="project" value="InterPro"/>
</dbReference>
<keyword evidence="4 7" id="KW-0378">Hydrolase</keyword>
<name>A0A5R9GJJ8_9PROT</name>
<keyword evidence="3" id="KW-0028">Amino-acid biosynthesis</keyword>
<comment type="caution">
    <text evidence="7">The sequence shown here is derived from an EMBL/GenBank/DDBJ whole genome shotgun (WGS) entry which is preliminary data.</text>
</comment>
<dbReference type="EMBL" id="VBRY01000012">
    <property type="protein sequence ID" value="TLS65998.1"/>
    <property type="molecule type" value="Genomic_DNA"/>
</dbReference>
<dbReference type="EC" id="3.2.2.9" evidence="2"/>
<keyword evidence="8" id="KW-1185">Reference proteome</keyword>
<dbReference type="GO" id="GO:0019509">
    <property type="term" value="P:L-methionine salvage from methylthioadenosine"/>
    <property type="evidence" value="ECO:0007669"/>
    <property type="project" value="UniProtKB-UniPathway"/>
</dbReference>
<dbReference type="GO" id="GO:0009164">
    <property type="term" value="P:nucleoside catabolic process"/>
    <property type="evidence" value="ECO:0007669"/>
    <property type="project" value="InterPro"/>
</dbReference>
<keyword evidence="7" id="KW-0326">Glycosidase</keyword>
<dbReference type="Pfam" id="PF01048">
    <property type="entry name" value="PNP_UDP_1"/>
    <property type="match status" value="1"/>
</dbReference>
<keyword evidence="5" id="KW-0486">Methionine biosynthesis</keyword>
<dbReference type="InterPro" id="IPR010049">
    <property type="entry name" value="MTA_SAH_Nsdase"/>
</dbReference>
<dbReference type="GO" id="GO:0019284">
    <property type="term" value="P:L-methionine salvage from S-adenosylmethionine"/>
    <property type="evidence" value="ECO:0007669"/>
    <property type="project" value="TreeGrafter"/>
</dbReference>
<dbReference type="PANTHER" id="PTHR46832:SF1">
    <property type="entry name" value="5'-METHYLTHIOADENOSINE_S-ADENOSYLHOMOCYSTEINE NUCLEOSIDASE"/>
    <property type="match status" value="1"/>
</dbReference>
<evidence type="ECO:0000313" key="7">
    <source>
        <dbReference type="EMBL" id="TLS65998.1"/>
    </source>
</evidence>
<reference evidence="7 8" key="1">
    <citation type="journal article" date="2019" name="Appl. Environ. Microbiol.">
        <title>Environmental Evidence and Genomic Insight of Iron-oxidizing Bacteria Preference Towards More Corrosion Resistant Stainless Steel at Higher Salinities.</title>
        <authorList>
            <person name="Garrison C.E."/>
            <person name="Price K.A."/>
            <person name="Field E.K."/>
        </authorList>
    </citation>
    <scope>NUCLEOTIDE SEQUENCE [LARGE SCALE GENOMIC DNA]</scope>
    <source>
        <strain evidence="7 8">P3</strain>
    </source>
</reference>
<accession>A0A5R9GJJ8</accession>
<dbReference type="UniPathway" id="UPA00904">
    <property type="reaction ID" value="UER00871"/>
</dbReference>
<dbReference type="RefSeq" id="WP_138240029.1">
    <property type="nucleotide sequence ID" value="NZ_VBRY01000012.1"/>
</dbReference>
<feature type="domain" description="Nucleoside phosphorylase" evidence="6">
    <location>
        <begin position="3"/>
        <end position="240"/>
    </location>
</feature>
<dbReference type="NCBIfam" id="NF004079">
    <property type="entry name" value="PRK05584.1"/>
    <property type="match status" value="1"/>
</dbReference>
<dbReference type="Proteomes" id="UP000306585">
    <property type="component" value="Unassembled WGS sequence"/>
</dbReference>
<gene>
    <name evidence="7" type="ORF">FEF65_11825</name>
</gene>
<evidence type="ECO:0000259" key="6">
    <source>
        <dbReference type="Pfam" id="PF01048"/>
    </source>
</evidence>
<evidence type="ECO:0000313" key="8">
    <source>
        <dbReference type="Proteomes" id="UP000306585"/>
    </source>
</evidence>
<dbReference type="GO" id="GO:0005829">
    <property type="term" value="C:cytosol"/>
    <property type="evidence" value="ECO:0007669"/>
    <property type="project" value="TreeGrafter"/>
</dbReference>
<dbReference type="AlphaFoldDB" id="A0A5R9GJJ8"/>
<evidence type="ECO:0000256" key="2">
    <source>
        <dbReference type="ARBA" id="ARBA00011974"/>
    </source>
</evidence>
<dbReference type="InterPro" id="IPR000845">
    <property type="entry name" value="Nucleoside_phosphorylase_d"/>
</dbReference>
<dbReference type="InterPro" id="IPR035994">
    <property type="entry name" value="Nucleoside_phosphorylase_sf"/>
</dbReference>
<dbReference type="PANTHER" id="PTHR46832">
    <property type="entry name" value="5'-METHYLTHIOADENOSINE/S-ADENOSYLHOMOCYSTEINE NUCLEOSIDASE"/>
    <property type="match status" value="1"/>
</dbReference>
<dbReference type="Gene3D" id="3.40.50.1580">
    <property type="entry name" value="Nucleoside phosphorylase domain"/>
    <property type="match status" value="1"/>
</dbReference>
<sequence length="259" mass="28125">MNIGIMGAMTEEISQLLQHISETGRETRGMREYVSGTLRGKKVTIVFSRWGKVAAASTATTLIERYGVNYLIFTGVAGAMDQDLHVGDIVIADTLIQHDMNASALPGIERHEIPLLGISSFKVDSRHTDSARLAAESYLSENLTTDIDADTLHAFHIHTPRVVTGTIASGDQFIADNQSALALREQIPALKCVEMEGAAVAQVAHEHGIPYLVIRTISDKANESAAIDFPRFIDKVASRFTCGSVLRLLDLIQHEGSAD</sequence>
<evidence type="ECO:0000256" key="3">
    <source>
        <dbReference type="ARBA" id="ARBA00022605"/>
    </source>
</evidence>
<dbReference type="SUPFAM" id="SSF53167">
    <property type="entry name" value="Purine and uridine phosphorylases"/>
    <property type="match status" value="1"/>
</dbReference>
<dbReference type="GO" id="GO:0008782">
    <property type="term" value="F:adenosylhomocysteine nucleosidase activity"/>
    <property type="evidence" value="ECO:0007669"/>
    <property type="project" value="UniProtKB-EC"/>
</dbReference>
<dbReference type="NCBIfam" id="TIGR01704">
    <property type="entry name" value="MTA_SAH-Nsdase"/>
    <property type="match status" value="1"/>
</dbReference>
<protein>
    <recommendedName>
        <fullName evidence="2">adenosylhomocysteine nucleosidase</fullName>
        <ecNumber evidence="2">3.2.2.9</ecNumber>
    </recommendedName>
</protein>
<evidence type="ECO:0000256" key="5">
    <source>
        <dbReference type="ARBA" id="ARBA00023167"/>
    </source>
</evidence>
<evidence type="ECO:0000256" key="4">
    <source>
        <dbReference type="ARBA" id="ARBA00022801"/>
    </source>
</evidence>
<organism evidence="7 8">
    <name type="scientific">Mariprofundus erugo</name>
    <dbReference type="NCBI Taxonomy" id="2528639"/>
    <lineage>
        <taxon>Bacteria</taxon>
        <taxon>Pseudomonadati</taxon>
        <taxon>Pseudomonadota</taxon>
        <taxon>Candidatius Mariprofundia</taxon>
        <taxon>Mariprofundales</taxon>
        <taxon>Mariprofundaceae</taxon>
        <taxon>Mariprofundus</taxon>
    </lineage>
</organism>
<evidence type="ECO:0000256" key="1">
    <source>
        <dbReference type="ARBA" id="ARBA00004945"/>
    </source>
</evidence>
<comment type="pathway">
    <text evidence="1">Amino-acid biosynthesis; L-methionine biosynthesis via salvage pathway; S-methyl-5-thio-alpha-D-ribose 1-phosphate from S-methyl-5'-thioadenosine (hydrolase route): step 1/2.</text>
</comment>
<dbReference type="CDD" id="cd09008">
    <property type="entry name" value="MTAN"/>
    <property type="match status" value="1"/>
</dbReference>
<proteinExistence type="predicted"/>